<dbReference type="EMBL" id="ABDG02000026">
    <property type="protein sequence ID" value="EHK42937.1"/>
    <property type="molecule type" value="Genomic_DNA"/>
</dbReference>
<reference evidence="1 2" key="1">
    <citation type="journal article" date="2011" name="Genome Biol.">
        <title>Comparative genome sequence analysis underscores mycoparasitism as the ancestral life style of Trichoderma.</title>
        <authorList>
            <person name="Kubicek C.P."/>
            <person name="Herrera-Estrella A."/>
            <person name="Seidl-Seiboth V."/>
            <person name="Martinez D.A."/>
            <person name="Druzhinina I.S."/>
            <person name="Thon M."/>
            <person name="Zeilinger S."/>
            <person name="Casas-Flores S."/>
            <person name="Horwitz B.A."/>
            <person name="Mukherjee P.K."/>
            <person name="Mukherjee M."/>
            <person name="Kredics L."/>
            <person name="Alcaraz L.D."/>
            <person name="Aerts A."/>
            <person name="Antal Z."/>
            <person name="Atanasova L."/>
            <person name="Cervantes-Badillo M.G."/>
            <person name="Challacombe J."/>
            <person name="Chertkov O."/>
            <person name="McCluskey K."/>
            <person name="Coulpier F."/>
            <person name="Deshpande N."/>
            <person name="von Doehren H."/>
            <person name="Ebbole D.J."/>
            <person name="Esquivel-Naranjo E.U."/>
            <person name="Fekete E."/>
            <person name="Flipphi M."/>
            <person name="Glaser F."/>
            <person name="Gomez-Rodriguez E.Y."/>
            <person name="Gruber S."/>
            <person name="Han C."/>
            <person name="Henrissat B."/>
            <person name="Hermosa R."/>
            <person name="Hernandez-Onate M."/>
            <person name="Karaffa L."/>
            <person name="Kosti I."/>
            <person name="Le Crom S."/>
            <person name="Lindquist E."/>
            <person name="Lucas S."/>
            <person name="Luebeck M."/>
            <person name="Luebeck P.S."/>
            <person name="Margeot A."/>
            <person name="Metz B."/>
            <person name="Misra M."/>
            <person name="Nevalainen H."/>
            <person name="Omann M."/>
            <person name="Packer N."/>
            <person name="Perrone G."/>
            <person name="Uresti-Rivera E.E."/>
            <person name="Salamov A."/>
            <person name="Schmoll M."/>
            <person name="Seiboth B."/>
            <person name="Shapiro H."/>
            <person name="Sukno S."/>
            <person name="Tamayo-Ramos J.A."/>
            <person name="Tisch D."/>
            <person name="Wiest A."/>
            <person name="Wilkinson H.H."/>
            <person name="Zhang M."/>
            <person name="Coutinho P.M."/>
            <person name="Kenerley C.M."/>
            <person name="Monte E."/>
            <person name="Baker S.E."/>
            <person name="Grigoriev I.V."/>
        </authorList>
    </citation>
    <scope>NUCLEOTIDE SEQUENCE [LARGE SCALE GENOMIC DNA]</scope>
    <source>
        <strain evidence="2">ATCC 20476 / IMI 206040</strain>
    </source>
</reference>
<evidence type="ECO:0000313" key="2">
    <source>
        <dbReference type="Proteomes" id="UP000005426"/>
    </source>
</evidence>
<dbReference type="Proteomes" id="UP000005426">
    <property type="component" value="Unassembled WGS sequence"/>
</dbReference>
<name>G9P3H9_HYPAI</name>
<evidence type="ECO:0000313" key="1">
    <source>
        <dbReference type="EMBL" id="EHK42937.1"/>
    </source>
</evidence>
<dbReference type="HOGENOM" id="CLU_2961086_0_0_1"/>
<accession>G9P3H9</accession>
<dbReference type="AlphaFoldDB" id="G9P3H9"/>
<proteinExistence type="predicted"/>
<protein>
    <submittedName>
        <fullName evidence="1">Uncharacterized protein</fullName>
    </submittedName>
</protein>
<keyword evidence="2" id="KW-1185">Reference proteome</keyword>
<gene>
    <name evidence="1" type="ORF">TRIATDRAFT_258274</name>
</gene>
<organism evidence="1 2">
    <name type="scientific">Hypocrea atroviridis (strain ATCC 20476 / IMI 206040)</name>
    <name type="common">Trichoderma atroviride</name>
    <dbReference type="NCBI Taxonomy" id="452589"/>
    <lineage>
        <taxon>Eukaryota</taxon>
        <taxon>Fungi</taxon>
        <taxon>Dikarya</taxon>
        <taxon>Ascomycota</taxon>
        <taxon>Pezizomycotina</taxon>
        <taxon>Sordariomycetes</taxon>
        <taxon>Hypocreomycetidae</taxon>
        <taxon>Hypocreales</taxon>
        <taxon>Hypocreaceae</taxon>
        <taxon>Trichoderma</taxon>
    </lineage>
</organism>
<sequence length="59" mass="7265">MGMKMRMMERKETRVNRREEELLYRRDVSLALETFKSYGKASYSWMRSHRTRWASEMGN</sequence>
<comment type="caution">
    <text evidence="1">The sequence shown here is derived from an EMBL/GenBank/DDBJ whole genome shotgun (WGS) entry which is preliminary data.</text>
</comment>